<feature type="transmembrane region" description="Helical" evidence="6">
    <location>
        <begin position="323"/>
        <end position="342"/>
    </location>
</feature>
<dbReference type="GO" id="GO:0016020">
    <property type="term" value="C:membrane"/>
    <property type="evidence" value="ECO:0007669"/>
    <property type="project" value="UniProtKB-SubCell"/>
</dbReference>
<keyword evidence="9" id="KW-1185">Reference proteome</keyword>
<evidence type="ECO:0000313" key="9">
    <source>
        <dbReference type="Proteomes" id="UP001301797"/>
    </source>
</evidence>
<accession>A0AA97FCP8</accession>
<dbReference type="Pfam" id="PF07690">
    <property type="entry name" value="MFS_1"/>
    <property type="match status" value="1"/>
</dbReference>
<organism evidence="8 9">
    <name type="scientific">Methanochimaera problematica</name>
    <dbReference type="NCBI Taxonomy" id="2609417"/>
    <lineage>
        <taxon>Archaea</taxon>
        <taxon>Methanobacteriati</taxon>
        <taxon>Methanobacteriota</taxon>
        <taxon>Stenosarchaea group</taxon>
        <taxon>Methanomicrobia</taxon>
        <taxon>Methanomicrobiales</taxon>
        <taxon>Methanomicrobiaceae</taxon>
        <taxon>Methanochimaera</taxon>
    </lineage>
</organism>
<proteinExistence type="predicted"/>
<reference evidence="8 9" key="1">
    <citation type="submission" date="2019-09" db="EMBL/GenBank/DDBJ databases">
        <title>The complete genome of Methanoplanus sp. FWC-SCC4.</title>
        <authorList>
            <person name="Chen S.-C."/>
            <person name="Zhou Y.-Z."/>
            <person name="Lai M.-C."/>
        </authorList>
    </citation>
    <scope>NUCLEOTIDE SEQUENCE [LARGE SCALE GENOMIC DNA]</scope>
    <source>
        <strain evidence="8 9">FWC-SCC4</strain>
    </source>
</reference>
<keyword evidence="3 6" id="KW-0812">Transmembrane</keyword>
<dbReference type="GO" id="GO:0022857">
    <property type="term" value="F:transmembrane transporter activity"/>
    <property type="evidence" value="ECO:0007669"/>
    <property type="project" value="InterPro"/>
</dbReference>
<keyword evidence="5 6" id="KW-0472">Membrane</keyword>
<dbReference type="EMBL" id="CP043875">
    <property type="protein sequence ID" value="WOF17065.1"/>
    <property type="molecule type" value="Genomic_DNA"/>
</dbReference>
<dbReference type="KEGG" id="mefw:F1737_10450"/>
<feature type="transmembrane region" description="Helical" evidence="6">
    <location>
        <begin position="131"/>
        <end position="151"/>
    </location>
</feature>
<dbReference type="PROSITE" id="PS50850">
    <property type="entry name" value="MFS"/>
    <property type="match status" value="1"/>
</dbReference>
<evidence type="ECO:0000313" key="8">
    <source>
        <dbReference type="EMBL" id="WOF17065.1"/>
    </source>
</evidence>
<evidence type="ECO:0000256" key="2">
    <source>
        <dbReference type="ARBA" id="ARBA00022448"/>
    </source>
</evidence>
<evidence type="ECO:0000256" key="1">
    <source>
        <dbReference type="ARBA" id="ARBA00004141"/>
    </source>
</evidence>
<dbReference type="Gene3D" id="1.20.1250.20">
    <property type="entry name" value="MFS general substrate transporter like domains"/>
    <property type="match status" value="1"/>
</dbReference>
<feature type="transmembrane region" description="Helical" evidence="6">
    <location>
        <begin position="72"/>
        <end position="93"/>
    </location>
</feature>
<dbReference type="AlphaFoldDB" id="A0AA97FCP8"/>
<dbReference type="InterPro" id="IPR011701">
    <property type="entry name" value="MFS"/>
</dbReference>
<feature type="transmembrane region" description="Helical" evidence="6">
    <location>
        <begin position="394"/>
        <end position="413"/>
    </location>
</feature>
<feature type="domain" description="Major facilitator superfamily (MFS) profile" evidence="7">
    <location>
        <begin position="8"/>
        <end position="455"/>
    </location>
</feature>
<feature type="transmembrane region" description="Helical" evidence="6">
    <location>
        <begin position="163"/>
        <end position="182"/>
    </location>
</feature>
<evidence type="ECO:0000256" key="6">
    <source>
        <dbReference type="SAM" id="Phobius"/>
    </source>
</evidence>
<evidence type="ECO:0000259" key="7">
    <source>
        <dbReference type="PROSITE" id="PS50850"/>
    </source>
</evidence>
<dbReference type="CDD" id="cd17321">
    <property type="entry name" value="MFS_MMR_MDR_like"/>
    <property type="match status" value="1"/>
</dbReference>
<feature type="transmembrane region" description="Helical" evidence="6">
    <location>
        <begin position="257"/>
        <end position="283"/>
    </location>
</feature>
<dbReference type="Gene3D" id="1.20.1720.10">
    <property type="entry name" value="Multidrug resistance protein D"/>
    <property type="match status" value="1"/>
</dbReference>
<name>A0AA97FCP8_9EURY</name>
<dbReference type="PANTHER" id="PTHR42718:SF9">
    <property type="entry name" value="MAJOR FACILITATOR SUPERFAMILY MULTIDRUG TRANSPORTER MFSC"/>
    <property type="match status" value="1"/>
</dbReference>
<dbReference type="RefSeq" id="WP_317136520.1">
    <property type="nucleotide sequence ID" value="NZ_CP043875.1"/>
</dbReference>
<feature type="transmembrane region" description="Helical" evidence="6">
    <location>
        <begin position="99"/>
        <end position="124"/>
    </location>
</feature>
<keyword evidence="2" id="KW-0813">Transport</keyword>
<sequence length="462" mass="49799">MDERQKIILILTSIGSFLTPFMGSSINIAIPEIGHEFLSSAILLSWVTTSYLLTSAILIVPMGRLADIRGRVGIFLSGVAIYTAGSLICTIAPSAEWLIVFRIIQGIGGAMLYATSIAIITSVFHAKERGMALGINVAFIYTGLTIGPFLGGIVTEFFGWRSIFYLNVLIGLFVLLAGMKYLKVPEIKEEMTRFDLPGSVLYAVTIFLLMIGFQELPSEPGIVLFALAGVSFIAFVYQENRAEYPVIRLSLFTKNRVFAFSNLAALINYSSTYAIGFLLSIYLQNVKGFSPFSAGTILIAQPIMQALFSPAMGKLSDKYPSRLLATAGMAMITIGLVPFANLGLETSVTFIIADLAFLGLGYALFSSPNTHAVMDSVNERCYGVASGILGTMRLSGMMVSMGISMFAFSLTIGRDPLSITDLAGLVSAIEIAFAIFAALCALGTIASYVRNPKKQNRTEDSS</sequence>
<evidence type="ECO:0000256" key="4">
    <source>
        <dbReference type="ARBA" id="ARBA00022989"/>
    </source>
</evidence>
<dbReference type="PRINTS" id="PR01036">
    <property type="entry name" value="TCRTETB"/>
</dbReference>
<evidence type="ECO:0000256" key="3">
    <source>
        <dbReference type="ARBA" id="ARBA00022692"/>
    </source>
</evidence>
<dbReference type="InterPro" id="IPR036259">
    <property type="entry name" value="MFS_trans_sf"/>
</dbReference>
<dbReference type="InterPro" id="IPR020846">
    <property type="entry name" value="MFS_dom"/>
</dbReference>
<comment type="subcellular location">
    <subcellularLocation>
        <location evidence="1">Membrane</location>
        <topology evidence="1">Multi-pass membrane protein</topology>
    </subcellularLocation>
</comment>
<dbReference type="PANTHER" id="PTHR42718">
    <property type="entry name" value="MAJOR FACILITATOR SUPERFAMILY MULTIDRUG TRANSPORTER MFSC"/>
    <property type="match status" value="1"/>
</dbReference>
<feature type="transmembrane region" description="Helical" evidence="6">
    <location>
        <begin position="348"/>
        <end position="365"/>
    </location>
</feature>
<feature type="transmembrane region" description="Helical" evidence="6">
    <location>
        <begin position="194"/>
        <end position="214"/>
    </location>
</feature>
<keyword evidence="4 6" id="KW-1133">Transmembrane helix</keyword>
<feature type="transmembrane region" description="Helical" evidence="6">
    <location>
        <begin position="42"/>
        <end position="60"/>
    </location>
</feature>
<evidence type="ECO:0000256" key="5">
    <source>
        <dbReference type="ARBA" id="ARBA00023136"/>
    </source>
</evidence>
<dbReference type="Proteomes" id="UP001301797">
    <property type="component" value="Chromosome"/>
</dbReference>
<feature type="transmembrane region" description="Helical" evidence="6">
    <location>
        <begin position="220"/>
        <end position="237"/>
    </location>
</feature>
<protein>
    <submittedName>
        <fullName evidence="8">MFS transporter</fullName>
    </submittedName>
</protein>
<feature type="transmembrane region" description="Helical" evidence="6">
    <location>
        <begin position="425"/>
        <end position="449"/>
    </location>
</feature>
<dbReference type="SUPFAM" id="SSF103473">
    <property type="entry name" value="MFS general substrate transporter"/>
    <property type="match status" value="1"/>
</dbReference>
<dbReference type="GeneID" id="85230593"/>
<feature type="transmembrane region" description="Helical" evidence="6">
    <location>
        <begin position="7"/>
        <end position="30"/>
    </location>
</feature>
<gene>
    <name evidence="8" type="ORF">F1737_10450</name>
</gene>
<feature type="transmembrane region" description="Helical" evidence="6">
    <location>
        <begin position="289"/>
        <end position="311"/>
    </location>
</feature>
<dbReference type="FunFam" id="1.20.1250.20:FF:000503">
    <property type="entry name" value="Drug resistance transporter, EmrB/QacA subfamily"/>
    <property type="match status" value="1"/>
</dbReference>